<dbReference type="GO" id="GO:0051301">
    <property type="term" value="P:cell division"/>
    <property type="evidence" value="ECO:0007669"/>
    <property type="project" value="UniProtKB-KW"/>
</dbReference>
<evidence type="ECO:0000256" key="2">
    <source>
        <dbReference type="ARBA" id="ARBA00003921"/>
    </source>
</evidence>
<dbReference type="InterPro" id="IPR036635">
    <property type="entry name" value="MurB_C_sf"/>
</dbReference>
<dbReference type="EMBL" id="MAJU01000010">
    <property type="protein sequence ID" value="OCH20986.1"/>
    <property type="molecule type" value="Genomic_DNA"/>
</dbReference>
<evidence type="ECO:0000256" key="12">
    <source>
        <dbReference type="ARBA" id="ARBA00022857"/>
    </source>
</evidence>
<keyword evidence="14 20" id="KW-0573">Peptidoglycan synthesis</keyword>
<evidence type="ECO:0000313" key="22">
    <source>
        <dbReference type="EMBL" id="OCH20986.1"/>
    </source>
</evidence>
<comment type="pathway">
    <text evidence="4 20">Cell wall biogenesis; peptidoglycan biosynthesis.</text>
</comment>
<dbReference type="Proteomes" id="UP000093523">
    <property type="component" value="Unassembled WGS sequence"/>
</dbReference>
<evidence type="ECO:0000256" key="14">
    <source>
        <dbReference type="ARBA" id="ARBA00022984"/>
    </source>
</evidence>
<keyword evidence="11 20" id="KW-0274">FAD</keyword>
<accession>A0A1B9NYV5</accession>
<dbReference type="Pfam" id="PF01565">
    <property type="entry name" value="FAD_binding_4"/>
    <property type="match status" value="1"/>
</dbReference>
<dbReference type="SUPFAM" id="SSF56176">
    <property type="entry name" value="FAD-binding/transporter-associated domain-like"/>
    <property type="match status" value="1"/>
</dbReference>
<dbReference type="Gene3D" id="3.30.43.10">
    <property type="entry name" value="Uridine Diphospho-n-acetylenolpyruvylglucosamine Reductase, domain 2"/>
    <property type="match status" value="1"/>
</dbReference>
<keyword evidence="17 20" id="KW-0961">Cell wall biogenesis/degradation</keyword>
<gene>
    <name evidence="20" type="primary">murB</name>
    <name evidence="22" type="ORF">A6E04_12880</name>
</gene>
<comment type="cofactor">
    <cofactor evidence="1 20">
        <name>FAD</name>
        <dbReference type="ChEBI" id="CHEBI:57692"/>
    </cofactor>
</comment>
<dbReference type="GO" id="GO:0008762">
    <property type="term" value="F:UDP-N-acetylmuramate dehydrogenase activity"/>
    <property type="evidence" value="ECO:0007669"/>
    <property type="project" value="UniProtKB-UniRule"/>
</dbReference>
<dbReference type="SUPFAM" id="SSF56194">
    <property type="entry name" value="Uridine diphospho-N-Acetylenolpyruvylglucosamine reductase, MurB, C-terminal domain"/>
    <property type="match status" value="1"/>
</dbReference>
<comment type="catalytic activity">
    <reaction evidence="19 20">
        <text>UDP-N-acetyl-alpha-D-muramate + NADP(+) = UDP-N-acetyl-3-O-(1-carboxyvinyl)-alpha-D-glucosamine + NADPH + H(+)</text>
        <dbReference type="Rhea" id="RHEA:12248"/>
        <dbReference type="ChEBI" id="CHEBI:15378"/>
        <dbReference type="ChEBI" id="CHEBI:57783"/>
        <dbReference type="ChEBI" id="CHEBI:58349"/>
        <dbReference type="ChEBI" id="CHEBI:68483"/>
        <dbReference type="ChEBI" id="CHEBI:70757"/>
        <dbReference type="EC" id="1.3.1.98"/>
    </reaction>
</comment>
<evidence type="ECO:0000256" key="15">
    <source>
        <dbReference type="ARBA" id="ARBA00023002"/>
    </source>
</evidence>
<dbReference type="InterPro" id="IPR016169">
    <property type="entry name" value="FAD-bd_PCMH_sub2"/>
</dbReference>
<evidence type="ECO:0000256" key="16">
    <source>
        <dbReference type="ARBA" id="ARBA00023306"/>
    </source>
</evidence>
<feature type="active site" description="Proton donor" evidence="20">
    <location>
        <position position="234"/>
    </location>
</feature>
<evidence type="ECO:0000256" key="20">
    <source>
        <dbReference type="HAMAP-Rule" id="MF_00037"/>
    </source>
</evidence>
<evidence type="ECO:0000256" key="13">
    <source>
        <dbReference type="ARBA" id="ARBA00022960"/>
    </source>
</evidence>
<evidence type="ECO:0000256" key="19">
    <source>
        <dbReference type="ARBA" id="ARBA00048914"/>
    </source>
</evidence>
<dbReference type="InterPro" id="IPR006094">
    <property type="entry name" value="Oxid_FAD_bind_N"/>
</dbReference>
<comment type="subcellular location">
    <subcellularLocation>
        <location evidence="3 20">Cytoplasm</location>
    </subcellularLocation>
</comment>
<dbReference type="InterPro" id="IPR003170">
    <property type="entry name" value="MurB"/>
</dbReference>
<dbReference type="Pfam" id="PF02873">
    <property type="entry name" value="MurB_C"/>
    <property type="match status" value="1"/>
</dbReference>
<reference evidence="22 23" key="1">
    <citation type="submission" date="2016-06" db="EMBL/GenBank/DDBJ databases">
        <authorList>
            <person name="Kjaerup R.B."/>
            <person name="Dalgaard T.S."/>
            <person name="Juul-Madsen H.R."/>
        </authorList>
    </citation>
    <scope>NUCLEOTIDE SEQUENCE [LARGE SCALE GENOMIC DNA]</scope>
    <source>
        <strain evidence="22 23">1S159</strain>
    </source>
</reference>
<evidence type="ECO:0000256" key="8">
    <source>
        <dbReference type="ARBA" id="ARBA00022490"/>
    </source>
</evidence>
<dbReference type="PROSITE" id="PS51387">
    <property type="entry name" value="FAD_PCMH"/>
    <property type="match status" value="1"/>
</dbReference>
<dbReference type="InterPro" id="IPR011601">
    <property type="entry name" value="MurB_C"/>
</dbReference>
<evidence type="ECO:0000256" key="3">
    <source>
        <dbReference type="ARBA" id="ARBA00004496"/>
    </source>
</evidence>
<dbReference type="AlphaFoldDB" id="A0A1B9NYV5"/>
<comment type="caution">
    <text evidence="22">The sequence shown here is derived from an EMBL/GenBank/DDBJ whole genome shotgun (WGS) entry which is preliminary data.</text>
</comment>
<dbReference type="OrthoDB" id="9804753at2"/>
<evidence type="ECO:0000259" key="21">
    <source>
        <dbReference type="PROSITE" id="PS51387"/>
    </source>
</evidence>
<evidence type="ECO:0000256" key="5">
    <source>
        <dbReference type="ARBA" id="ARBA00010485"/>
    </source>
</evidence>
<evidence type="ECO:0000256" key="10">
    <source>
        <dbReference type="ARBA" id="ARBA00022630"/>
    </source>
</evidence>
<protein>
    <recommendedName>
        <fullName evidence="7 20">UDP-N-acetylenolpyruvoylglucosamine reductase</fullName>
        <ecNumber evidence="6 20">1.3.1.98</ecNumber>
    </recommendedName>
    <alternativeName>
        <fullName evidence="18 20">UDP-N-acetylmuramate dehydrogenase</fullName>
    </alternativeName>
</protein>
<evidence type="ECO:0000256" key="18">
    <source>
        <dbReference type="ARBA" id="ARBA00031026"/>
    </source>
</evidence>
<dbReference type="GO" id="GO:0005829">
    <property type="term" value="C:cytosol"/>
    <property type="evidence" value="ECO:0007669"/>
    <property type="project" value="TreeGrafter"/>
</dbReference>
<name>A0A1B9NYV5_ALILO</name>
<keyword evidence="15 20" id="KW-0560">Oxidoreductase</keyword>
<comment type="similarity">
    <text evidence="5 20">Belongs to the MurB family.</text>
</comment>
<feature type="active site" evidence="20">
    <location>
        <position position="163"/>
    </location>
</feature>
<comment type="function">
    <text evidence="2 20">Cell wall formation.</text>
</comment>
<evidence type="ECO:0000256" key="6">
    <source>
        <dbReference type="ARBA" id="ARBA00012518"/>
    </source>
</evidence>
<proteinExistence type="inferred from homology"/>
<dbReference type="InterPro" id="IPR036318">
    <property type="entry name" value="FAD-bd_PCMH-like_sf"/>
</dbReference>
<dbReference type="GO" id="GO:0071949">
    <property type="term" value="F:FAD binding"/>
    <property type="evidence" value="ECO:0007669"/>
    <property type="project" value="InterPro"/>
</dbReference>
<keyword evidence="10 20" id="KW-0285">Flavoprotein</keyword>
<dbReference type="InterPro" id="IPR016167">
    <property type="entry name" value="FAD-bd_PCMH_sub1"/>
</dbReference>
<evidence type="ECO:0000256" key="1">
    <source>
        <dbReference type="ARBA" id="ARBA00001974"/>
    </source>
</evidence>
<evidence type="ECO:0000256" key="11">
    <source>
        <dbReference type="ARBA" id="ARBA00022827"/>
    </source>
</evidence>
<dbReference type="HAMAP" id="MF_00037">
    <property type="entry name" value="MurB"/>
    <property type="match status" value="1"/>
</dbReference>
<dbReference type="PANTHER" id="PTHR21071">
    <property type="entry name" value="UDP-N-ACETYLENOLPYRUVOYLGLUCOSAMINE REDUCTASE"/>
    <property type="match status" value="1"/>
</dbReference>
<keyword evidence="16 20" id="KW-0131">Cell cycle</keyword>
<dbReference type="Gene3D" id="3.30.465.10">
    <property type="match status" value="1"/>
</dbReference>
<keyword evidence="13 20" id="KW-0133">Cell shape</keyword>
<evidence type="ECO:0000313" key="23">
    <source>
        <dbReference type="Proteomes" id="UP000093523"/>
    </source>
</evidence>
<dbReference type="GO" id="GO:0008360">
    <property type="term" value="P:regulation of cell shape"/>
    <property type="evidence" value="ECO:0007669"/>
    <property type="project" value="UniProtKB-KW"/>
</dbReference>
<dbReference type="Gene3D" id="3.90.78.10">
    <property type="entry name" value="UDP-N-acetylenolpyruvoylglucosamine reductase, C-terminal domain"/>
    <property type="match status" value="1"/>
</dbReference>
<dbReference type="RefSeq" id="WP_065611292.1">
    <property type="nucleotide sequence ID" value="NZ_CAWMPN010000010.1"/>
</dbReference>
<feature type="domain" description="FAD-binding PCMH-type" evidence="21">
    <location>
        <begin position="17"/>
        <end position="187"/>
    </location>
</feature>
<evidence type="ECO:0000256" key="4">
    <source>
        <dbReference type="ARBA" id="ARBA00004752"/>
    </source>
</evidence>
<dbReference type="NCBIfam" id="NF000755">
    <property type="entry name" value="PRK00046.1"/>
    <property type="match status" value="1"/>
</dbReference>
<dbReference type="InterPro" id="IPR016166">
    <property type="entry name" value="FAD-bd_PCMH"/>
</dbReference>
<organism evidence="22 23">
    <name type="scientific">Aliivibrio logei</name>
    <name type="common">Vibrio logei</name>
    <dbReference type="NCBI Taxonomy" id="688"/>
    <lineage>
        <taxon>Bacteria</taxon>
        <taxon>Pseudomonadati</taxon>
        <taxon>Pseudomonadota</taxon>
        <taxon>Gammaproteobacteria</taxon>
        <taxon>Vibrionales</taxon>
        <taxon>Vibrionaceae</taxon>
        <taxon>Aliivibrio</taxon>
    </lineage>
</organism>
<keyword evidence="9 20" id="KW-0132">Cell division</keyword>
<dbReference type="NCBIfam" id="TIGR00179">
    <property type="entry name" value="murB"/>
    <property type="match status" value="1"/>
</dbReference>
<evidence type="ECO:0000256" key="7">
    <source>
        <dbReference type="ARBA" id="ARBA00015188"/>
    </source>
</evidence>
<sequence>MNILLNKNLRPFNSFSIDVNADVIIEANSINDFIDIWSNDDYRSSIKLPLGRGSNTLFCNDFSGVIVLNRILGKEVTETETDYLLSISSGEDWPSFVKWCVEHNYNGIENLAMIPGCVGSAPIQNIGAYGLEFKDVCDYVEYLDLESLNIKRLSKSECDFGYRESIFKKSLKDKVIITSVGFKLSKSWAPLLTYGPLADLGSVVGVTAESVFKAICDIRSLKLPNPEVLGNAGSFFKNPIVSDECYLKLSKKFPTLPAYTVSDGKKIAAGWLIDHAGLKGFSINDAQVHKEQALVLINNGNATSKDILELARHVQKTIFDIYHIELEHEVRFYFSGKETSLSELFE</sequence>
<dbReference type="GO" id="GO:0071555">
    <property type="term" value="P:cell wall organization"/>
    <property type="evidence" value="ECO:0007669"/>
    <property type="project" value="UniProtKB-KW"/>
</dbReference>
<keyword evidence="12 20" id="KW-0521">NADP</keyword>
<dbReference type="STRING" id="688.A6E04_12880"/>
<evidence type="ECO:0000256" key="9">
    <source>
        <dbReference type="ARBA" id="ARBA00022618"/>
    </source>
</evidence>
<dbReference type="UniPathway" id="UPA00219"/>
<evidence type="ECO:0000256" key="17">
    <source>
        <dbReference type="ARBA" id="ARBA00023316"/>
    </source>
</evidence>
<dbReference type="EC" id="1.3.1.98" evidence="6 20"/>
<dbReference type="GO" id="GO:0009252">
    <property type="term" value="P:peptidoglycan biosynthetic process"/>
    <property type="evidence" value="ECO:0007669"/>
    <property type="project" value="UniProtKB-UniRule"/>
</dbReference>
<dbReference type="PANTHER" id="PTHR21071:SF4">
    <property type="entry name" value="UDP-N-ACETYLENOLPYRUVOYLGLUCOSAMINE REDUCTASE"/>
    <property type="match status" value="1"/>
</dbReference>
<feature type="active site" evidence="20">
    <location>
        <position position="329"/>
    </location>
</feature>
<keyword evidence="8 20" id="KW-0963">Cytoplasm</keyword>